<accession>A0ABP0VG68</accession>
<evidence type="ECO:0000313" key="1">
    <source>
        <dbReference type="EMBL" id="CAK9251985.1"/>
    </source>
</evidence>
<organism evidence="1 2">
    <name type="scientific">Sphagnum jensenii</name>
    <dbReference type="NCBI Taxonomy" id="128206"/>
    <lineage>
        <taxon>Eukaryota</taxon>
        <taxon>Viridiplantae</taxon>
        <taxon>Streptophyta</taxon>
        <taxon>Embryophyta</taxon>
        <taxon>Bryophyta</taxon>
        <taxon>Sphagnophytina</taxon>
        <taxon>Sphagnopsida</taxon>
        <taxon>Sphagnales</taxon>
        <taxon>Sphagnaceae</taxon>
        <taxon>Sphagnum</taxon>
    </lineage>
</organism>
<comment type="caution">
    <text evidence="1">The sequence shown here is derived from an EMBL/GenBank/DDBJ whole genome shotgun (WGS) entry which is preliminary data.</text>
</comment>
<dbReference type="PROSITE" id="PS51257">
    <property type="entry name" value="PROKAR_LIPOPROTEIN"/>
    <property type="match status" value="1"/>
</dbReference>
<gene>
    <name evidence="1" type="ORF">CSSPJE1EN1_LOCUS27363</name>
</gene>
<reference evidence="1" key="1">
    <citation type="submission" date="2024-02" db="EMBL/GenBank/DDBJ databases">
        <authorList>
            <consortium name="ELIXIR-Norway"/>
            <consortium name="Elixir Norway"/>
        </authorList>
    </citation>
    <scope>NUCLEOTIDE SEQUENCE</scope>
</reference>
<name>A0ABP0VG68_9BRYO</name>
<sequence>MYFAGRSPGHSPFGQWPFSPWSIGCSVQDQNFALQVPLVPAFRSRVRPSVWSVLDTIGQQSLHLFTSDGSPGLLSSFLFCLLLTQRLPDLLQRKESRLNISAIGGNFARIQFSIVVHLTRKEIYFFLC</sequence>
<proteinExistence type="predicted"/>
<dbReference type="Proteomes" id="UP001497444">
    <property type="component" value="Unassembled WGS sequence"/>
</dbReference>
<keyword evidence="2" id="KW-1185">Reference proteome</keyword>
<protein>
    <submittedName>
        <fullName evidence="1">Uncharacterized protein</fullName>
    </submittedName>
</protein>
<evidence type="ECO:0000313" key="2">
    <source>
        <dbReference type="Proteomes" id="UP001497444"/>
    </source>
</evidence>
<dbReference type="EMBL" id="CAXAQS010000537">
    <property type="protein sequence ID" value="CAK9251985.1"/>
    <property type="molecule type" value="Genomic_DNA"/>
</dbReference>